<reference evidence="1" key="1">
    <citation type="submission" date="2014-09" db="EMBL/GenBank/DDBJ databases">
        <title>Genome sequence of the luminous mushroom Mycena chlorophos for searching fungal bioluminescence genes.</title>
        <authorList>
            <person name="Tanaka Y."/>
            <person name="Kasuga D."/>
            <person name="Oba Y."/>
            <person name="Hase S."/>
            <person name="Sato K."/>
            <person name="Oba Y."/>
            <person name="Sakakibara Y."/>
        </authorList>
    </citation>
    <scope>NUCLEOTIDE SEQUENCE</scope>
</reference>
<dbReference type="Proteomes" id="UP000815677">
    <property type="component" value="Unassembled WGS sequence"/>
</dbReference>
<keyword evidence="2" id="KW-1185">Reference proteome</keyword>
<dbReference type="EMBL" id="DF849930">
    <property type="protein sequence ID" value="GAT60091.1"/>
    <property type="molecule type" value="Genomic_DNA"/>
</dbReference>
<organism evidence="1 2">
    <name type="scientific">Mycena chlorophos</name>
    <name type="common">Agaric fungus</name>
    <name type="synonym">Agaricus chlorophos</name>
    <dbReference type="NCBI Taxonomy" id="658473"/>
    <lineage>
        <taxon>Eukaryota</taxon>
        <taxon>Fungi</taxon>
        <taxon>Dikarya</taxon>
        <taxon>Basidiomycota</taxon>
        <taxon>Agaricomycotina</taxon>
        <taxon>Agaricomycetes</taxon>
        <taxon>Agaricomycetidae</taxon>
        <taxon>Agaricales</taxon>
        <taxon>Marasmiineae</taxon>
        <taxon>Mycenaceae</taxon>
        <taxon>Mycena</taxon>
    </lineage>
</organism>
<gene>
    <name evidence="1" type="ORF">MCHLO_16290</name>
</gene>
<evidence type="ECO:0000313" key="1">
    <source>
        <dbReference type="EMBL" id="GAT60091.1"/>
    </source>
</evidence>
<evidence type="ECO:0000313" key="2">
    <source>
        <dbReference type="Proteomes" id="UP000815677"/>
    </source>
</evidence>
<sequence length="360" mass="40712">MHTYHRPGDVRIVDPHSFHTNLSALWRQFFASNSDPPTILRSITRPDRSTYLVLDSELVDRVSSARHPPLVVLDEYPVMYDAMVSMPPVSVLFFTGHGGIGKNFFMMYALFRALSEGRNIVFSDGFSIYYIDKKTGARKFREDEDSETELQEIIEETTLCLCTALHGSPKGVPDSIQALQARIAVSSYIEPARFQWARSRESTRYFIVNLPSASDLTAVEHAYALFAPIFQFDAGLAQKIGPGLRAIRDFSDKVYKRTMKTELQKAAANAISPLSLQSDDALQLRKQDRSYFFYAVPVAPLINRLQSSLAYESVVPTKWLKRRLDHVKRKDLAVYCGGRRKGALLVAPCNHRGQIRRGVD</sequence>
<name>A0ABQ0M9V5_MYCCL</name>
<accession>A0ABQ0M9V5</accession>
<proteinExistence type="predicted"/>
<protein>
    <submittedName>
        <fullName evidence="1">Uncharacterized protein</fullName>
    </submittedName>
</protein>